<gene>
    <name evidence="1" type="ORF">P262_00621</name>
</gene>
<evidence type="ECO:0000313" key="2">
    <source>
        <dbReference type="Proteomes" id="UP000018545"/>
    </source>
</evidence>
<name>V5TW69_9ENTR</name>
<accession>V5TW69</accession>
<proteinExistence type="predicted"/>
<dbReference type="KEGG" id="csi:P262_00621"/>
<reference evidence="1 2" key="1">
    <citation type="journal article" date="2014" name="Genome Announc.">
        <title>Complete Genome Sequence of Cronobacter sakazakii Strain CMCC 45402.</title>
        <authorList>
            <person name="Zhao Z."/>
            <person name="Wang L."/>
            <person name="Wang B."/>
            <person name="Liang H."/>
            <person name="Ye Q."/>
            <person name="Zeng M."/>
        </authorList>
    </citation>
    <scope>NUCLEOTIDE SEQUENCE [LARGE SCALE GENOMIC DNA]</scope>
    <source>
        <strain evidence="2">45402</strain>
    </source>
</reference>
<dbReference type="PATRIC" id="fig|1401659.3.peg.441"/>
<organism evidence="1 2">
    <name type="scientific">Cronobacter malonaticus</name>
    <dbReference type="NCBI Taxonomy" id="413503"/>
    <lineage>
        <taxon>Bacteria</taxon>
        <taxon>Pseudomonadati</taxon>
        <taxon>Pseudomonadota</taxon>
        <taxon>Gammaproteobacteria</taxon>
        <taxon>Enterobacterales</taxon>
        <taxon>Enterobacteriaceae</taxon>
        <taxon>Cronobacter</taxon>
    </lineage>
</organism>
<dbReference type="Proteomes" id="UP000018545">
    <property type="component" value="Chromosome"/>
</dbReference>
<dbReference type="EMBL" id="CP006731">
    <property type="protein sequence ID" value="AHB68809.1"/>
    <property type="molecule type" value="Genomic_DNA"/>
</dbReference>
<protein>
    <submittedName>
        <fullName evidence="1">Uncharacterized protein</fullName>
    </submittedName>
</protein>
<sequence length="52" mass="6261">MKIYALVKSGKDFFPRFLFDDFLFQAVATGHVKRAFFFINTRPSDWRIKQQM</sequence>
<evidence type="ECO:0000313" key="1">
    <source>
        <dbReference type="EMBL" id="AHB68809.1"/>
    </source>
</evidence>
<dbReference type="HOGENOM" id="CLU_3078941_0_0_6"/>
<dbReference type="AlphaFoldDB" id="V5TW69"/>